<reference evidence="3 4" key="1">
    <citation type="submission" date="2016-10" db="EMBL/GenBank/DDBJ databases">
        <authorList>
            <person name="de Groot N.N."/>
        </authorList>
    </citation>
    <scope>NUCLEOTIDE SEQUENCE [LARGE SCALE GENOMIC DNA]</scope>
    <source>
        <strain evidence="3 4">DSM 19886</strain>
    </source>
</reference>
<sequence>MFASNFFSPKYKYYIHGLIFICLVWLFFDSIESMNDMIQKHNYHEDFKTYGSARLIIQIFSFYVLAWWLVPLTIVNRKKGLLYILLYSLLYTVCVSWLYVNVTYIMFNAEAHDSTTFNYSFLSIKHLTRSFYEFATFIFLSSVYSIAIVDKRLLTKKFTNKQLEVTINLIILFFVYHLFIHNAGIIQVFFQVSLYIVFFYINSFLFGPFLLGDKKIGNYLFKVILSYLSIIIITLLIYGTHFLDFIHSADLFNLTIFFIITTILSLTYTYIRLKIKNRERFYNLKLEAQESELNLLKSQVNPHFLFNTLNTLYATALEENALKTSESIAKLANLIRYMQNDIKKNFIPLENEITYLKDYITIQKLRCEVTPEIVTNFKNIEGKIISPGLLIPFVENAFKYGIDPSKPSKLILSVTGEEKKINFECTNSYDIEFKTPYKDRGFGIGITNTKQRLQLIYPKKHTLVIIKEKEVFKVKLSITTID</sequence>
<evidence type="ECO:0000313" key="3">
    <source>
        <dbReference type="EMBL" id="SDL67880.1"/>
    </source>
</evidence>
<feature type="transmembrane region" description="Helical" evidence="1">
    <location>
        <begin position="82"/>
        <end position="100"/>
    </location>
</feature>
<dbReference type="PANTHER" id="PTHR34220">
    <property type="entry name" value="SENSOR HISTIDINE KINASE YPDA"/>
    <property type="match status" value="1"/>
</dbReference>
<accession>A0A1G9M0U6</accession>
<feature type="transmembrane region" description="Helical" evidence="1">
    <location>
        <begin position="219"/>
        <end position="239"/>
    </location>
</feature>
<feature type="transmembrane region" description="Helical" evidence="1">
    <location>
        <begin position="51"/>
        <end position="70"/>
    </location>
</feature>
<feature type="transmembrane region" description="Helical" evidence="1">
    <location>
        <begin position="12"/>
        <end position="31"/>
    </location>
</feature>
<dbReference type="OrthoDB" id="9809908at2"/>
<name>A0A1G9M0U6_9FLAO</name>
<feature type="transmembrane region" description="Helical" evidence="1">
    <location>
        <begin position="162"/>
        <end position="180"/>
    </location>
</feature>
<dbReference type="GO" id="GO:0000155">
    <property type="term" value="F:phosphorelay sensor kinase activity"/>
    <property type="evidence" value="ECO:0007669"/>
    <property type="project" value="InterPro"/>
</dbReference>
<keyword evidence="1" id="KW-1133">Transmembrane helix</keyword>
<dbReference type="InterPro" id="IPR050640">
    <property type="entry name" value="Bact_2-comp_sensor_kinase"/>
</dbReference>
<keyword evidence="1" id="KW-0472">Membrane</keyword>
<keyword evidence="3" id="KW-0418">Kinase</keyword>
<organism evidence="3 4">
    <name type="scientific">Kriegella aquimaris</name>
    <dbReference type="NCBI Taxonomy" id="192904"/>
    <lineage>
        <taxon>Bacteria</taxon>
        <taxon>Pseudomonadati</taxon>
        <taxon>Bacteroidota</taxon>
        <taxon>Flavobacteriia</taxon>
        <taxon>Flavobacteriales</taxon>
        <taxon>Flavobacteriaceae</taxon>
        <taxon>Kriegella</taxon>
    </lineage>
</organism>
<evidence type="ECO:0000313" key="4">
    <source>
        <dbReference type="Proteomes" id="UP000199440"/>
    </source>
</evidence>
<keyword evidence="4" id="KW-1185">Reference proteome</keyword>
<feature type="transmembrane region" description="Helical" evidence="1">
    <location>
        <begin position="251"/>
        <end position="271"/>
    </location>
</feature>
<dbReference type="Proteomes" id="UP000199440">
    <property type="component" value="Unassembled WGS sequence"/>
</dbReference>
<dbReference type="GO" id="GO:0016020">
    <property type="term" value="C:membrane"/>
    <property type="evidence" value="ECO:0007669"/>
    <property type="project" value="InterPro"/>
</dbReference>
<dbReference type="Pfam" id="PF06580">
    <property type="entry name" value="His_kinase"/>
    <property type="match status" value="1"/>
</dbReference>
<keyword evidence="1" id="KW-0812">Transmembrane</keyword>
<dbReference type="EMBL" id="FNGV01000002">
    <property type="protein sequence ID" value="SDL67880.1"/>
    <property type="molecule type" value="Genomic_DNA"/>
</dbReference>
<dbReference type="PANTHER" id="PTHR34220:SF7">
    <property type="entry name" value="SENSOR HISTIDINE KINASE YPDA"/>
    <property type="match status" value="1"/>
</dbReference>
<feature type="domain" description="Signal transduction histidine kinase internal region" evidence="2">
    <location>
        <begin position="292"/>
        <end position="368"/>
    </location>
</feature>
<gene>
    <name evidence="3" type="ORF">SAMN04488514_102310</name>
</gene>
<protein>
    <submittedName>
        <fullName evidence="3">Histidine kinase</fullName>
    </submittedName>
</protein>
<proteinExistence type="predicted"/>
<dbReference type="AlphaFoldDB" id="A0A1G9M0U6"/>
<feature type="transmembrane region" description="Helical" evidence="1">
    <location>
        <begin position="131"/>
        <end position="150"/>
    </location>
</feature>
<dbReference type="InterPro" id="IPR010559">
    <property type="entry name" value="Sig_transdc_His_kin_internal"/>
</dbReference>
<keyword evidence="3" id="KW-0808">Transferase</keyword>
<evidence type="ECO:0000259" key="2">
    <source>
        <dbReference type="Pfam" id="PF06580"/>
    </source>
</evidence>
<dbReference type="STRING" id="192904.SAMN04488514_102310"/>
<feature type="transmembrane region" description="Helical" evidence="1">
    <location>
        <begin position="192"/>
        <end position="212"/>
    </location>
</feature>
<evidence type="ECO:0000256" key="1">
    <source>
        <dbReference type="SAM" id="Phobius"/>
    </source>
</evidence>